<keyword evidence="3 6" id="KW-1133">Transmembrane helix</keyword>
<dbReference type="GO" id="GO:0015179">
    <property type="term" value="F:L-amino acid transmembrane transporter activity"/>
    <property type="evidence" value="ECO:0007669"/>
    <property type="project" value="TreeGrafter"/>
</dbReference>
<evidence type="ECO:0000256" key="6">
    <source>
        <dbReference type="SAM" id="Phobius"/>
    </source>
</evidence>
<reference evidence="8" key="1">
    <citation type="submission" date="2021-12" db="EMBL/GenBank/DDBJ databases">
        <title>Prjna785345.</title>
        <authorList>
            <person name="Rujirawat T."/>
            <person name="Krajaejun T."/>
        </authorList>
    </citation>
    <scope>NUCLEOTIDE SEQUENCE</scope>
    <source>
        <strain evidence="8">Pi057C3</strain>
    </source>
</reference>
<accession>A0AAD5LQG4</accession>
<evidence type="ECO:0000259" key="7">
    <source>
        <dbReference type="Pfam" id="PF01490"/>
    </source>
</evidence>
<evidence type="ECO:0000313" key="8">
    <source>
        <dbReference type="EMBL" id="KAJ0390472.1"/>
    </source>
</evidence>
<dbReference type="AlphaFoldDB" id="A0AAD5LQG4"/>
<feature type="compositionally biased region" description="Polar residues" evidence="5">
    <location>
        <begin position="335"/>
        <end position="345"/>
    </location>
</feature>
<keyword evidence="4 6" id="KW-0472">Membrane</keyword>
<feature type="transmembrane region" description="Helical" evidence="6">
    <location>
        <begin position="367"/>
        <end position="389"/>
    </location>
</feature>
<feature type="transmembrane region" description="Helical" evidence="6">
    <location>
        <begin position="147"/>
        <end position="166"/>
    </location>
</feature>
<dbReference type="Proteomes" id="UP001209570">
    <property type="component" value="Unassembled WGS sequence"/>
</dbReference>
<evidence type="ECO:0000256" key="4">
    <source>
        <dbReference type="ARBA" id="ARBA00023136"/>
    </source>
</evidence>
<dbReference type="Pfam" id="PF01490">
    <property type="entry name" value="Aa_trans"/>
    <property type="match status" value="1"/>
</dbReference>
<feature type="transmembrane region" description="Helical" evidence="6">
    <location>
        <begin position="218"/>
        <end position="241"/>
    </location>
</feature>
<gene>
    <name evidence="8" type="ORF">P43SY_011757</name>
</gene>
<proteinExistence type="predicted"/>
<evidence type="ECO:0000256" key="2">
    <source>
        <dbReference type="ARBA" id="ARBA00022692"/>
    </source>
</evidence>
<feature type="transmembrane region" description="Helical" evidence="6">
    <location>
        <begin position="395"/>
        <end position="414"/>
    </location>
</feature>
<dbReference type="PANTHER" id="PTHR22950:SF349">
    <property type="entry name" value="AMINO ACID TRANSPORTER TRANSMEMBRANE DOMAIN-CONTAINING PROTEIN"/>
    <property type="match status" value="1"/>
</dbReference>
<evidence type="ECO:0000256" key="1">
    <source>
        <dbReference type="ARBA" id="ARBA00004141"/>
    </source>
</evidence>
<feature type="transmembrane region" description="Helical" evidence="6">
    <location>
        <begin position="186"/>
        <end position="206"/>
    </location>
</feature>
<dbReference type="PANTHER" id="PTHR22950">
    <property type="entry name" value="AMINO ACID TRANSPORTER"/>
    <property type="match status" value="1"/>
</dbReference>
<feature type="region of interest" description="Disordered" evidence="5">
    <location>
        <begin position="322"/>
        <end position="356"/>
    </location>
</feature>
<protein>
    <recommendedName>
        <fullName evidence="7">Amino acid transporter transmembrane domain-containing protein</fullName>
    </recommendedName>
</protein>
<keyword evidence="2 6" id="KW-0812">Transmembrane</keyword>
<dbReference type="InterPro" id="IPR013057">
    <property type="entry name" value="AA_transpt_TM"/>
</dbReference>
<evidence type="ECO:0000256" key="5">
    <source>
        <dbReference type="SAM" id="MobiDB-lite"/>
    </source>
</evidence>
<feature type="transmembrane region" description="Helical" evidence="6">
    <location>
        <begin position="12"/>
        <end position="31"/>
    </location>
</feature>
<comment type="caution">
    <text evidence="8">The sequence shown here is derived from an EMBL/GenBank/DDBJ whole genome shotgun (WGS) entry which is preliminary data.</text>
</comment>
<sequence length="420" mass="45144">MPFFTREDFKIGFNFFCVVYGIGTLGIPTSFARAGPVYASIALLLMGLVNISSCVALSKVMLAAPKNVKTYIDVGEWVAGQPGRYAVLIAQWGVCLLVPCAFLVLGGTLLDGIAPDAFKPEVWSVIMAGALLPVVLTPTMKEGSVTALIGCLGTLFADGIAIYVVADKIGDHPPVIGPDHNFKEVTTMFGNLALAYSAAVMVPELQREHSQPARMPRVVACTMTFTACLFLIIGLTAYSYVGCQVPGNLLFAINGAALNLNASRGSVVLAYLSMQVHMAIAFAVILNPVLYLAERTILGMHKRPVLQAAVADDLEGAYEKSLTPNGVDSEKEGALTTSPSTTSVESDQREHEADEALRSEYRGTGRVLKYVALRITIVALLLVCAILFKDHFLDITDFVGASAITLGGIILPIVRRWRWW</sequence>
<keyword evidence="9" id="KW-1185">Reference proteome</keyword>
<feature type="transmembrane region" description="Helical" evidence="6">
    <location>
        <begin position="37"/>
        <end position="64"/>
    </location>
</feature>
<feature type="transmembrane region" description="Helical" evidence="6">
    <location>
        <begin position="268"/>
        <end position="293"/>
    </location>
</feature>
<name>A0AAD5LQG4_PYTIN</name>
<feature type="compositionally biased region" description="Basic and acidic residues" evidence="5">
    <location>
        <begin position="346"/>
        <end position="356"/>
    </location>
</feature>
<feature type="transmembrane region" description="Helical" evidence="6">
    <location>
        <begin position="85"/>
        <end position="110"/>
    </location>
</feature>
<evidence type="ECO:0000256" key="3">
    <source>
        <dbReference type="ARBA" id="ARBA00022989"/>
    </source>
</evidence>
<comment type="subcellular location">
    <subcellularLocation>
        <location evidence="1">Membrane</location>
        <topology evidence="1">Multi-pass membrane protein</topology>
    </subcellularLocation>
</comment>
<dbReference type="EMBL" id="JAKCXM010002065">
    <property type="protein sequence ID" value="KAJ0390472.1"/>
    <property type="molecule type" value="Genomic_DNA"/>
</dbReference>
<organism evidence="8 9">
    <name type="scientific">Pythium insidiosum</name>
    <name type="common">Pythiosis disease agent</name>
    <dbReference type="NCBI Taxonomy" id="114742"/>
    <lineage>
        <taxon>Eukaryota</taxon>
        <taxon>Sar</taxon>
        <taxon>Stramenopiles</taxon>
        <taxon>Oomycota</taxon>
        <taxon>Peronosporomycetes</taxon>
        <taxon>Pythiales</taxon>
        <taxon>Pythiaceae</taxon>
        <taxon>Pythium</taxon>
    </lineage>
</organism>
<feature type="transmembrane region" description="Helical" evidence="6">
    <location>
        <begin position="122"/>
        <end position="140"/>
    </location>
</feature>
<feature type="domain" description="Amino acid transporter transmembrane" evidence="7">
    <location>
        <begin position="12"/>
        <end position="413"/>
    </location>
</feature>
<dbReference type="GO" id="GO:0005774">
    <property type="term" value="C:vacuolar membrane"/>
    <property type="evidence" value="ECO:0007669"/>
    <property type="project" value="TreeGrafter"/>
</dbReference>
<evidence type="ECO:0000313" key="9">
    <source>
        <dbReference type="Proteomes" id="UP001209570"/>
    </source>
</evidence>